<dbReference type="CDD" id="cd03886">
    <property type="entry name" value="M20_Acy1"/>
    <property type="match status" value="1"/>
</dbReference>
<feature type="domain" description="Peptidase M20 dimerisation" evidence="1">
    <location>
        <begin position="194"/>
        <end position="287"/>
    </location>
</feature>
<name>A0ABV1VKP3_9ACTN</name>
<dbReference type="RefSeq" id="WP_350721493.1">
    <property type="nucleotide sequence ID" value="NZ_JBEPCO010000026.1"/>
</dbReference>
<accession>A0ABV1VKP3</accession>
<comment type="caution">
    <text evidence="2">The sequence shown here is derived from an EMBL/GenBank/DDBJ whole genome shotgun (WGS) entry which is preliminary data.</text>
</comment>
<dbReference type="PANTHER" id="PTHR11014:SF63">
    <property type="entry name" value="METALLOPEPTIDASE, PUTATIVE (AFU_ORTHOLOGUE AFUA_6G09600)-RELATED"/>
    <property type="match status" value="1"/>
</dbReference>
<organism evidence="2 3">
    <name type="scientific">Streptomyces flaveolus</name>
    <dbReference type="NCBI Taxonomy" id="67297"/>
    <lineage>
        <taxon>Bacteria</taxon>
        <taxon>Bacillati</taxon>
        <taxon>Actinomycetota</taxon>
        <taxon>Actinomycetes</taxon>
        <taxon>Kitasatosporales</taxon>
        <taxon>Streptomycetaceae</taxon>
        <taxon>Streptomyces</taxon>
    </lineage>
</organism>
<gene>
    <name evidence="2" type="ORF">ABT322_23310</name>
</gene>
<dbReference type="SUPFAM" id="SSF55031">
    <property type="entry name" value="Bacterial exopeptidase dimerisation domain"/>
    <property type="match status" value="1"/>
</dbReference>
<dbReference type="InterPro" id="IPR017439">
    <property type="entry name" value="Amidohydrolase"/>
</dbReference>
<dbReference type="InterPro" id="IPR002933">
    <property type="entry name" value="Peptidase_M20"/>
</dbReference>
<dbReference type="InterPro" id="IPR036264">
    <property type="entry name" value="Bact_exopeptidase_dim_dom"/>
</dbReference>
<dbReference type="PANTHER" id="PTHR11014">
    <property type="entry name" value="PEPTIDASE M20 FAMILY MEMBER"/>
    <property type="match status" value="1"/>
</dbReference>
<evidence type="ECO:0000259" key="1">
    <source>
        <dbReference type="Pfam" id="PF07687"/>
    </source>
</evidence>
<keyword evidence="3" id="KW-1185">Reference proteome</keyword>
<dbReference type="Pfam" id="PF01546">
    <property type="entry name" value="Peptidase_M20"/>
    <property type="match status" value="1"/>
</dbReference>
<evidence type="ECO:0000313" key="2">
    <source>
        <dbReference type="EMBL" id="MER6906614.1"/>
    </source>
</evidence>
<dbReference type="NCBIfam" id="TIGR01891">
    <property type="entry name" value="amidohydrolases"/>
    <property type="match status" value="1"/>
</dbReference>
<dbReference type="EMBL" id="JBEPCV010000023">
    <property type="protein sequence ID" value="MER6906614.1"/>
    <property type="molecule type" value="Genomic_DNA"/>
</dbReference>
<dbReference type="InterPro" id="IPR011650">
    <property type="entry name" value="Peptidase_M20_dimer"/>
</dbReference>
<dbReference type="Proteomes" id="UP001490330">
    <property type="component" value="Unassembled WGS sequence"/>
</dbReference>
<sequence length="398" mass="41394">MTNAPHHSLLEGAEALLGDVISLRRRLHAHPELGLHLPATQSTVLEELANLPLTISTGSRTTSVTAVLDSGRPGPTTLLRADMDALPLTERTGLPYASTVEGVMHACGHDAHTAMLIGAARLLTATRDALDGRVIFMFQPGEEGAGGAKIMLEEGLLQRFGPVDRAFALHVMPLLPSGVIAARPGPTMASVDTLDVVVTGQGGHSSMPHTAVDPVPVACEIVMALQSMMTRRLSAFEPAVLTVGSVRAGSTANVIPSTATLRLTVRAVSEEARTAILEGVDRVSRNVAAAHLCGVEIDTPDMGYPVTVSDPRLTEHVLETAASVLGDSRVARMPTPVLAGEDWSFVLQQVPGCLAALGAAPSDVAEPASIHSDEMVMDETAMAVGVALHAAVALSPGH</sequence>
<proteinExistence type="predicted"/>
<reference evidence="2 3" key="1">
    <citation type="submission" date="2024-06" db="EMBL/GenBank/DDBJ databases">
        <title>The Natural Products Discovery Center: Release of the First 8490 Sequenced Strains for Exploring Actinobacteria Biosynthetic Diversity.</title>
        <authorList>
            <person name="Kalkreuter E."/>
            <person name="Kautsar S.A."/>
            <person name="Yang D."/>
            <person name="Bader C.D."/>
            <person name="Teijaro C.N."/>
            <person name="Fluegel L."/>
            <person name="Davis C.M."/>
            <person name="Simpson J.R."/>
            <person name="Lauterbach L."/>
            <person name="Steele A.D."/>
            <person name="Gui C."/>
            <person name="Meng S."/>
            <person name="Li G."/>
            <person name="Viehrig K."/>
            <person name="Ye F."/>
            <person name="Su P."/>
            <person name="Kiefer A.F."/>
            <person name="Nichols A."/>
            <person name="Cepeda A.J."/>
            <person name="Yan W."/>
            <person name="Fan B."/>
            <person name="Jiang Y."/>
            <person name="Adhikari A."/>
            <person name="Zheng C.-J."/>
            <person name="Schuster L."/>
            <person name="Cowan T.M."/>
            <person name="Smanski M.J."/>
            <person name="Chevrette M.G."/>
            <person name="De Carvalho L.P.S."/>
            <person name="Shen B."/>
        </authorList>
    </citation>
    <scope>NUCLEOTIDE SEQUENCE [LARGE SCALE GENOMIC DNA]</scope>
    <source>
        <strain evidence="2 3">NPDC000632</strain>
    </source>
</reference>
<dbReference type="SUPFAM" id="SSF53187">
    <property type="entry name" value="Zn-dependent exopeptidases"/>
    <property type="match status" value="1"/>
</dbReference>
<dbReference type="Gene3D" id="3.40.630.10">
    <property type="entry name" value="Zn peptidases"/>
    <property type="match status" value="1"/>
</dbReference>
<dbReference type="Gene3D" id="3.30.70.360">
    <property type="match status" value="1"/>
</dbReference>
<dbReference type="Pfam" id="PF07687">
    <property type="entry name" value="M20_dimer"/>
    <property type="match status" value="1"/>
</dbReference>
<dbReference type="PIRSF" id="PIRSF005962">
    <property type="entry name" value="Pept_M20D_amidohydro"/>
    <property type="match status" value="1"/>
</dbReference>
<evidence type="ECO:0000313" key="3">
    <source>
        <dbReference type="Proteomes" id="UP001490330"/>
    </source>
</evidence>
<protein>
    <submittedName>
        <fullName evidence="2">M20 family metallopeptidase</fullName>
    </submittedName>
</protein>